<protein>
    <submittedName>
        <fullName evidence="1">Uncharacterized protein</fullName>
    </submittedName>
</protein>
<proteinExistence type="predicted"/>
<organism evidence="1 2">
    <name type="scientific">Heracleum sosnowskyi</name>
    <dbReference type="NCBI Taxonomy" id="360622"/>
    <lineage>
        <taxon>Eukaryota</taxon>
        <taxon>Viridiplantae</taxon>
        <taxon>Streptophyta</taxon>
        <taxon>Embryophyta</taxon>
        <taxon>Tracheophyta</taxon>
        <taxon>Spermatophyta</taxon>
        <taxon>Magnoliopsida</taxon>
        <taxon>eudicotyledons</taxon>
        <taxon>Gunneridae</taxon>
        <taxon>Pentapetalae</taxon>
        <taxon>asterids</taxon>
        <taxon>campanulids</taxon>
        <taxon>Apiales</taxon>
        <taxon>Apiaceae</taxon>
        <taxon>Apioideae</taxon>
        <taxon>apioid superclade</taxon>
        <taxon>Tordylieae</taxon>
        <taxon>Tordyliinae</taxon>
        <taxon>Heracleum</taxon>
    </lineage>
</organism>
<dbReference type="EMBL" id="JAUIZM010000001">
    <property type="protein sequence ID" value="KAK1401052.1"/>
    <property type="molecule type" value="Genomic_DNA"/>
</dbReference>
<evidence type="ECO:0000313" key="1">
    <source>
        <dbReference type="EMBL" id="KAK1401052.1"/>
    </source>
</evidence>
<reference evidence="1" key="1">
    <citation type="submission" date="2023-02" db="EMBL/GenBank/DDBJ databases">
        <title>Genome of toxic invasive species Heracleum sosnowskyi carries increased number of genes despite the absence of recent whole-genome duplications.</title>
        <authorList>
            <person name="Schelkunov M."/>
            <person name="Shtratnikova V."/>
            <person name="Makarenko M."/>
            <person name="Klepikova A."/>
            <person name="Omelchenko D."/>
            <person name="Novikova G."/>
            <person name="Obukhova E."/>
            <person name="Bogdanov V."/>
            <person name="Penin A."/>
            <person name="Logacheva M."/>
        </authorList>
    </citation>
    <scope>NUCLEOTIDE SEQUENCE</scope>
    <source>
        <strain evidence="1">Hsosn_3</strain>
        <tissue evidence="1">Leaf</tissue>
    </source>
</reference>
<dbReference type="Proteomes" id="UP001237642">
    <property type="component" value="Unassembled WGS sequence"/>
</dbReference>
<gene>
    <name evidence="1" type="ORF">POM88_000657</name>
</gene>
<reference evidence="1" key="2">
    <citation type="submission" date="2023-05" db="EMBL/GenBank/DDBJ databases">
        <authorList>
            <person name="Schelkunov M.I."/>
        </authorList>
    </citation>
    <scope>NUCLEOTIDE SEQUENCE</scope>
    <source>
        <strain evidence="1">Hsosn_3</strain>
        <tissue evidence="1">Leaf</tissue>
    </source>
</reference>
<name>A0AAD8JEP6_9APIA</name>
<comment type="caution">
    <text evidence="1">The sequence shown here is derived from an EMBL/GenBank/DDBJ whole genome shotgun (WGS) entry which is preliminary data.</text>
</comment>
<accession>A0AAD8JEP6</accession>
<dbReference type="AlphaFoldDB" id="A0AAD8JEP6"/>
<keyword evidence="2" id="KW-1185">Reference proteome</keyword>
<sequence length="147" mass="17174">MWNYVKARYIIPDELEGWKYNKRCHFFRKRVEGREYKTNPEIINKKIKNINEKFSIVDAPDELLFDRNHGPHWLLWRCVKPSKEKVKQIQEEVDEQVNTKVQKNLASVIKKIGQANPNIKIDIDIEELCVTATSDDDGTPITGGSSF</sequence>
<evidence type="ECO:0000313" key="2">
    <source>
        <dbReference type="Proteomes" id="UP001237642"/>
    </source>
</evidence>